<sequence>MLPSPVDRTRSSPPRTPRSTYVSASPDTTIDATIGNLTNISISTWPSITSAALWRSKLMVRTPSSAVMLYISKSAIDAASTVVVSFKSWKSFNDVPEMVTDPTWYSDGSSSKPDWRNFVQLLTNTRPGPLITMDVMLSSRIAGMVAGYVGVSGLLVNGAIVGLMGVAVVELAKVAIPICLSGVPPPPRTAPGDTTGTPIGVTVVGVTDVDGGAVVVGGARVVVGSTVVARVVAAVVDGFCVVGSTDG</sequence>
<feature type="compositionally biased region" description="Low complexity" evidence="1">
    <location>
        <begin position="11"/>
        <end position="20"/>
    </location>
</feature>
<keyword evidence="2" id="KW-0812">Transmembrane</keyword>
<dbReference type="EMBL" id="KI913952">
    <property type="protein sequence ID" value="ETW10343.1"/>
    <property type="molecule type" value="Genomic_DNA"/>
</dbReference>
<feature type="transmembrane region" description="Helical" evidence="2">
    <location>
        <begin position="145"/>
        <end position="169"/>
    </location>
</feature>
<proteinExistence type="predicted"/>
<dbReference type="VEuPathDB" id="FungiDB:H310_00666"/>
<evidence type="ECO:0000256" key="2">
    <source>
        <dbReference type="SAM" id="Phobius"/>
    </source>
</evidence>
<gene>
    <name evidence="3" type="ORF">H310_00666</name>
</gene>
<evidence type="ECO:0000313" key="3">
    <source>
        <dbReference type="EMBL" id="ETW10343.1"/>
    </source>
</evidence>
<feature type="region of interest" description="Disordered" evidence="1">
    <location>
        <begin position="1"/>
        <end position="24"/>
    </location>
</feature>
<dbReference type="RefSeq" id="XP_008861754.1">
    <property type="nucleotide sequence ID" value="XM_008863532.1"/>
</dbReference>
<keyword evidence="2" id="KW-0472">Membrane</keyword>
<accession>A0A024UXE1</accession>
<dbReference type="AlphaFoldDB" id="A0A024UXE1"/>
<reference evidence="3" key="1">
    <citation type="submission" date="2013-12" db="EMBL/GenBank/DDBJ databases">
        <title>The Genome Sequence of Aphanomyces invadans NJM9701.</title>
        <authorList>
            <consortium name="The Broad Institute Genomics Platform"/>
            <person name="Russ C."/>
            <person name="Tyler B."/>
            <person name="van West P."/>
            <person name="Dieguez-Uribeondo J."/>
            <person name="Young S.K."/>
            <person name="Zeng Q."/>
            <person name="Gargeya S."/>
            <person name="Fitzgerald M."/>
            <person name="Abouelleil A."/>
            <person name="Alvarado L."/>
            <person name="Chapman S.B."/>
            <person name="Gainer-Dewar J."/>
            <person name="Goldberg J."/>
            <person name="Griggs A."/>
            <person name="Gujja S."/>
            <person name="Hansen M."/>
            <person name="Howarth C."/>
            <person name="Imamovic A."/>
            <person name="Ireland A."/>
            <person name="Larimer J."/>
            <person name="McCowan C."/>
            <person name="Murphy C."/>
            <person name="Pearson M."/>
            <person name="Poon T.W."/>
            <person name="Priest M."/>
            <person name="Roberts A."/>
            <person name="Saif S."/>
            <person name="Shea T."/>
            <person name="Sykes S."/>
            <person name="Wortman J."/>
            <person name="Nusbaum C."/>
            <person name="Birren B."/>
        </authorList>
    </citation>
    <scope>NUCLEOTIDE SEQUENCE [LARGE SCALE GENOMIC DNA]</scope>
    <source>
        <strain evidence="3">NJM9701</strain>
    </source>
</reference>
<name>A0A024UXE1_9STRA</name>
<organism evidence="3">
    <name type="scientific">Aphanomyces invadans</name>
    <dbReference type="NCBI Taxonomy" id="157072"/>
    <lineage>
        <taxon>Eukaryota</taxon>
        <taxon>Sar</taxon>
        <taxon>Stramenopiles</taxon>
        <taxon>Oomycota</taxon>
        <taxon>Saprolegniomycetes</taxon>
        <taxon>Saprolegniales</taxon>
        <taxon>Verrucalvaceae</taxon>
        <taxon>Aphanomyces</taxon>
    </lineage>
</organism>
<evidence type="ECO:0000256" key="1">
    <source>
        <dbReference type="SAM" id="MobiDB-lite"/>
    </source>
</evidence>
<dbReference type="GeneID" id="20077716"/>
<keyword evidence="2" id="KW-1133">Transmembrane helix</keyword>
<protein>
    <submittedName>
        <fullName evidence="3">Uncharacterized protein</fullName>
    </submittedName>
</protein>